<dbReference type="EMBL" id="GBRH01159761">
    <property type="protein sequence ID" value="JAE38135.1"/>
    <property type="molecule type" value="Transcribed_RNA"/>
</dbReference>
<evidence type="ECO:0000313" key="1">
    <source>
        <dbReference type="EMBL" id="JAE38135.1"/>
    </source>
</evidence>
<sequence length="12" mass="1270">MSACVEGNMNQS</sequence>
<name>A0A0A9HLZ2_ARUDO</name>
<proteinExistence type="predicted"/>
<protein>
    <submittedName>
        <fullName evidence="1">Uncharacterized protein</fullName>
    </submittedName>
</protein>
<organism evidence="1">
    <name type="scientific">Arundo donax</name>
    <name type="common">Giant reed</name>
    <name type="synonym">Donax arundinaceus</name>
    <dbReference type="NCBI Taxonomy" id="35708"/>
    <lineage>
        <taxon>Eukaryota</taxon>
        <taxon>Viridiplantae</taxon>
        <taxon>Streptophyta</taxon>
        <taxon>Embryophyta</taxon>
        <taxon>Tracheophyta</taxon>
        <taxon>Spermatophyta</taxon>
        <taxon>Magnoliopsida</taxon>
        <taxon>Liliopsida</taxon>
        <taxon>Poales</taxon>
        <taxon>Poaceae</taxon>
        <taxon>PACMAD clade</taxon>
        <taxon>Arundinoideae</taxon>
        <taxon>Arundineae</taxon>
        <taxon>Arundo</taxon>
    </lineage>
</organism>
<accession>A0A0A9HLZ2</accession>
<reference evidence="1" key="2">
    <citation type="journal article" date="2015" name="Data Brief">
        <title>Shoot transcriptome of the giant reed, Arundo donax.</title>
        <authorList>
            <person name="Barrero R.A."/>
            <person name="Guerrero F.D."/>
            <person name="Moolhuijzen P."/>
            <person name="Goolsby J.A."/>
            <person name="Tidwell J."/>
            <person name="Bellgard S.E."/>
            <person name="Bellgard M.I."/>
        </authorList>
    </citation>
    <scope>NUCLEOTIDE SEQUENCE</scope>
    <source>
        <tissue evidence="1">Shoot tissue taken approximately 20 cm above the soil surface</tissue>
    </source>
</reference>
<reference evidence="1" key="1">
    <citation type="submission" date="2014-09" db="EMBL/GenBank/DDBJ databases">
        <authorList>
            <person name="Magalhaes I.L.F."/>
            <person name="Oliveira U."/>
            <person name="Santos F.R."/>
            <person name="Vidigal T.H.D.A."/>
            <person name="Brescovit A.D."/>
            <person name="Santos A.J."/>
        </authorList>
    </citation>
    <scope>NUCLEOTIDE SEQUENCE</scope>
    <source>
        <tissue evidence="1">Shoot tissue taken approximately 20 cm above the soil surface</tissue>
    </source>
</reference>